<name>M1UNU9_9CORY</name>
<dbReference type="InterPro" id="IPR035169">
    <property type="entry name" value="DUF5318"/>
</dbReference>
<dbReference type="HOGENOM" id="CLU_124443_0_0_11"/>
<dbReference type="STRING" id="1121353.H924_12540"/>
<sequence>MNSNIFTGKIQFKGIFLGLERAPAGVTLVRVVQYRNEISHQLARRQTIRQFRAGLVSQASICDADFLLVTAGRYHGQPASYPCPICESDQLRIVLWVYGEEIGKAAGSARSEEEIALLVAKAPQCTVHTVEVCPACKWNHLLKAETAMAS</sequence>
<dbReference type="PATRIC" id="fig|1121353.3.peg.2564"/>
<evidence type="ECO:0008006" key="3">
    <source>
        <dbReference type="Google" id="ProtNLM"/>
    </source>
</evidence>
<gene>
    <name evidence="1" type="ORF">H924_12540</name>
</gene>
<dbReference type="Pfam" id="PF17249">
    <property type="entry name" value="DUF5318"/>
    <property type="match status" value="1"/>
</dbReference>
<accession>M1UNU9</accession>
<evidence type="ECO:0000313" key="1">
    <source>
        <dbReference type="EMBL" id="AGG67929.1"/>
    </source>
</evidence>
<dbReference type="EMBL" id="CP004354">
    <property type="protein sequence ID" value="AGG67929.1"/>
    <property type="molecule type" value="Genomic_DNA"/>
</dbReference>
<dbReference type="eggNOG" id="ENOG5032SMG">
    <property type="taxonomic scope" value="Bacteria"/>
</dbReference>
<reference evidence="1 2" key="1">
    <citation type="submission" date="2013-02" db="EMBL/GenBank/DDBJ databases">
        <title>The complete genome sequence of Corynebacterium callunae DSM 20147.</title>
        <authorList>
            <person name="Ruckert C."/>
            <person name="Albersmeier A."/>
            <person name="Kalinowski J."/>
        </authorList>
    </citation>
    <scope>NUCLEOTIDE SEQUENCE [LARGE SCALE GENOMIC DNA]</scope>
    <source>
        <strain evidence="1 2">DSM 20147</strain>
    </source>
</reference>
<dbReference type="OrthoDB" id="3531406at2"/>
<dbReference type="KEGG" id="ccn:H924_12540"/>
<evidence type="ECO:0000313" key="2">
    <source>
        <dbReference type="Proteomes" id="UP000011760"/>
    </source>
</evidence>
<dbReference type="Proteomes" id="UP000011760">
    <property type="component" value="Chromosome"/>
</dbReference>
<proteinExistence type="predicted"/>
<keyword evidence="2" id="KW-1185">Reference proteome</keyword>
<protein>
    <recommendedName>
        <fullName evidence="3">DUF5318 domain-containing protein</fullName>
    </recommendedName>
</protein>
<dbReference type="AlphaFoldDB" id="M1UNU9"/>
<organism evidence="1 2">
    <name type="scientific">Corynebacterium callunae DSM 20147</name>
    <dbReference type="NCBI Taxonomy" id="1121353"/>
    <lineage>
        <taxon>Bacteria</taxon>
        <taxon>Bacillati</taxon>
        <taxon>Actinomycetota</taxon>
        <taxon>Actinomycetes</taxon>
        <taxon>Mycobacteriales</taxon>
        <taxon>Corynebacteriaceae</taxon>
        <taxon>Corynebacterium</taxon>
    </lineage>
</organism>